<evidence type="ECO:0000313" key="2">
    <source>
        <dbReference type="Proteomes" id="UP000054047"/>
    </source>
</evidence>
<dbReference type="OrthoDB" id="5868531at2759"/>
<protein>
    <submittedName>
        <fullName evidence="1">Uncharacterized protein</fullName>
    </submittedName>
</protein>
<dbReference type="AlphaFoldDB" id="A0A0C2GZT1"/>
<sequence>MDFLATLRIPIRMELDRKRNKIGQTVVLITQTIANFENEIYAVKVLEDITTPPRSDNYVIAQINATFSDNDELVAEDIGSDAMPDGLFVGKTLSCPGATHKFPLRILNTSNSSIKLYCDQRIAKTERIHKSRTRKEQIDYIPPEVETDSFPITYQDSNIASLNKICWNNSQLTSDGKIGRYNGPIKHRIDLINNANIPKQKPYRVPLEQRTEIARTRTGTSRSTIKEKDATWRFAVDYRKLNSITKTET</sequence>
<gene>
    <name evidence="1" type="ORF">ANCDUO_04946</name>
</gene>
<evidence type="ECO:0000313" key="1">
    <source>
        <dbReference type="EMBL" id="KIH64739.1"/>
    </source>
</evidence>
<accession>A0A0C2GZT1</accession>
<organism evidence="1 2">
    <name type="scientific">Ancylostoma duodenale</name>
    <dbReference type="NCBI Taxonomy" id="51022"/>
    <lineage>
        <taxon>Eukaryota</taxon>
        <taxon>Metazoa</taxon>
        <taxon>Ecdysozoa</taxon>
        <taxon>Nematoda</taxon>
        <taxon>Chromadorea</taxon>
        <taxon>Rhabditida</taxon>
        <taxon>Rhabditina</taxon>
        <taxon>Rhabditomorpha</taxon>
        <taxon>Strongyloidea</taxon>
        <taxon>Ancylostomatidae</taxon>
        <taxon>Ancylostomatinae</taxon>
        <taxon>Ancylostoma</taxon>
    </lineage>
</organism>
<dbReference type="InterPro" id="IPR043502">
    <property type="entry name" value="DNA/RNA_pol_sf"/>
</dbReference>
<dbReference type="SUPFAM" id="SSF56672">
    <property type="entry name" value="DNA/RNA polymerases"/>
    <property type="match status" value="1"/>
</dbReference>
<name>A0A0C2GZT1_9BILA</name>
<proteinExistence type="predicted"/>
<keyword evidence="2" id="KW-1185">Reference proteome</keyword>
<dbReference type="Proteomes" id="UP000054047">
    <property type="component" value="Unassembled WGS sequence"/>
</dbReference>
<dbReference type="EMBL" id="KN727898">
    <property type="protein sequence ID" value="KIH64739.1"/>
    <property type="molecule type" value="Genomic_DNA"/>
</dbReference>
<reference evidence="1 2" key="1">
    <citation type="submission" date="2013-12" db="EMBL/GenBank/DDBJ databases">
        <title>Draft genome of the parsitic nematode Ancylostoma duodenale.</title>
        <authorList>
            <person name="Mitreva M."/>
        </authorList>
    </citation>
    <scope>NUCLEOTIDE SEQUENCE [LARGE SCALE GENOMIC DNA]</scope>
    <source>
        <strain evidence="1 2">Zhejiang</strain>
    </source>
</reference>
<dbReference type="Gene3D" id="3.10.10.10">
    <property type="entry name" value="HIV Type 1 Reverse Transcriptase, subunit A, domain 1"/>
    <property type="match status" value="1"/>
</dbReference>